<dbReference type="Gene3D" id="2.40.160.90">
    <property type="match status" value="1"/>
</dbReference>
<feature type="region of interest" description="Disordered" evidence="1">
    <location>
        <begin position="41"/>
        <end position="68"/>
    </location>
</feature>
<protein>
    <recommendedName>
        <fullName evidence="2">Transferrin-binding protein B C-lobe/N-lobe beta-barrel domain-containing protein</fullName>
    </recommendedName>
</protein>
<name>C8N9M8_CARH6</name>
<proteinExistence type="predicted"/>
<feature type="domain" description="Transferrin-binding protein B C-lobe/N-lobe beta-barrel" evidence="2">
    <location>
        <begin position="275"/>
        <end position="404"/>
    </location>
</feature>
<feature type="compositionally biased region" description="Low complexity" evidence="1">
    <location>
        <begin position="129"/>
        <end position="143"/>
    </location>
</feature>
<evidence type="ECO:0000313" key="3">
    <source>
        <dbReference type="EMBL" id="EEV88716.1"/>
    </source>
</evidence>
<dbReference type="InterPro" id="IPR011250">
    <property type="entry name" value="OMP/PagP_B-barrel"/>
</dbReference>
<dbReference type="AlphaFoldDB" id="C8N9M8"/>
<dbReference type="Pfam" id="PF01298">
    <property type="entry name" value="TbpB_B_D"/>
    <property type="match status" value="1"/>
</dbReference>
<keyword evidence="4" id="KW-1185">Reference proteome</keyword>
<dbReference type="EMBL" id="ACKY01000058">
    <property type="protein sequence ID" value="EEV88716.1"/>
    <property type="molecule type" value="Genomic_DNA"/>
</dbReference>
<gene>
    <name evidence="3" type="ORF">HMPREF0198_1206</name>
</gene>
<dbReference type="Proteomes" id="UP000004870">
    <property type="component" value="Unassembled WGS sequence"/>
</dbReference>
<organism evidence="3 4">
    <name type="scientific">Cardiobacterium hominis (strain ATCC 15826 / DSM 8339 / NCTC 10426 / 6573)</name>
    <dbReference type="NCBI Taxonomy" id="638300"/>
    <lineage>
        <taxon>Bacteria</taxon>
        <taxon>Pseudomonadati</taxon>
        <taxon>Pseudomonadota</taxon>
        <taxon>Gammaproteobacteria</taxon>
        <taxon>Cardiobacteriales</taxon>
        <taxon>Cardiobacteriaceae</taxon>
        <taxon>Cardiobacterium</taxon>
    </lineage>
</organism>
<dbReference type="InterPro" id="IPR001677">
    <property type="entry name" value="TbpB_B_D"/>
</dbReference>
<evidence type="ECO:0000259" key="2">
    <source>
        <dbReference type="Pfam" id="PF01298"/>
    </source>
</evidence>
<evidence type="ECO:0000256" key="1">
    <source>
        <dbReference type="SAM" id="MobiDB-lite"/>
    </source>
</evidence>
<sequence>MEIPMQRKMMKPQWMLSMLSIALLSACGSDTIVGEDHHIGFLTPPASQDGKEDEKKGTPPKQIDRTDPAINRFLTEGQDGIGQQLSPTVVSVDNNSNGKIDNTDRLAFDQPGIVSEICAKSKCKGLITNNNNGNNNNNNNNNNNDDDKTDPMMMLDVNSVYHTIFSFGTIDGNSEIPKDAGISKITRKRVNGELQDYGGSIGREFNEVLLFANPVLVQNKQQYLSSYMRSPAAAGWSYQTFGSFFGGANGGYLKNRRDVLLGYQSIGRPTKASEMPTRDGADYTGITHAYYNSAQVTAHNKIHADFGARTLSYETTDTSVLHTFGAFGHVIEDRPDLNLNGAASWAEGTADFNGTMKAANGLSGEMKGRFYGPAAEEIGGVYGLSGQDTNGEAVHYVGGFGGRR</sequence>
<dbReference type="STRING" id="2718.CHUV0807_0497"/>
<reference evidence="3 4" key="1">
    <citation type="submission" date="2009-08" db="EMBL/GenBank/DDBJ databases">
        <authorList>
            <person name="Qin X."/>
            <person name="Bachman B."/>
            <person name="Battles P."/>
            <person name="Bell A."/>
            <person name="Bess C."/>
            <person name="Bickham C."/>
            <person name="Chaboub L."/>
            <person name="Chen D."/>
            <person name="Coyle M."/>
            <person name="Deiros D.R."/>
            <person name="Dinh H."/>
            <person name="Forbes L."/>
            <person name="Fowler G."/>
            <person name="Francisco L."/>
            <person name="Fu Q."/>
            <person name="Gubbala S."/>
            <person name="Hale W."/>
            <person name="Han Y."/>
            <person name="Hemphill L."/>
            <person name="Highlander S.K."/>
            <person name="Hirani K."/>
            <person name="Hogues M."/>
            <person name="Jackson L."/>
            <person name="Jakkamsetti A."/>
            <person name="Javaid M."/>
            <person name="Jiang H."/>
            <person name="Korchina V."/>
            <person name="Kovar C."/>
            <person name="Lara F."/>
            <person name="Lee S."/>
            <person name="Mata R."/>
            <person name="Mathew T."/>
            <person name="Moen C."/>
            <person name="Morales K."/>
            <person name="Munidasa M."/>
            <person name="Nazareth L."/>
            <person name="Ngo R."/>
            <person name="Nguyen L."/>
            <person name="Okwuonu G."/>
            <person name="Ongeri F."/>
            <person name="Patil S."/>
            <person name="Petrosino J."/>
            <person name="Pham C."/>
            <person name="Pham P."/>
            <person name="Pu L.-L."/>
            <person name="Puazo M."/>
            <person name="Raj R."/>
            <person name="Reid J."/>
            <person name="Rouhana J."/>
            <person name="Saada N."/>
            <person name="Shang Y."/>
            <person name="Simmons D."/>
            <person name="Thornton R."/>
            <person name="Warren J."/>
            <person name="Weissenberger G."/>
            <person name="Zhang J."/>
            <person name="Zhang L."/>
            <person name="Zhou C."/>
            <person name="Zhu D."/>
            <person name="Muzny D."/>
            <person name="Worley K."/>
            <person name="Gibbs R."/>
        </authorList>
    </citation>
    <scope>NUCLEOTIDE SEQUENCE [LARGE SCALE GENOMIC DNA]</scope>
    <source>
        <strain evidence="4">ATCC 15826 / DSM 8339 / NCTC 10426 / 6573</strain>
    </source>
</reference>
<dbReference type="SUPFAM" id="SSF56925">
    <property type="entry name" value="OMPA-like"/>
    <property type="match status" value="1"/>
</dbReference>
<comment type="caution">
    <text evidence="3">The sequence shown here is derived from an EMBL/GenBank/DDBJ whole genome shotgun (WGS) entry which is preliminary data.</text>
</comment>
<accession>C8N9M8</accession>
<dbReference type="HOGENOM" id="CLU_675583_0_0_6"/>
<evidence type="ECO:0000313" key="4">
    <source>
        <dbReference type="Proteomes" id="UP000004870"/>
    </source>
</evidence>
<dbReference type="PROSITE" id="PS51257">
    <property type="entry name" value="PROKAR_LIPOPROTEIN"/>
    <property type="match status" value="1"/>
</dbReference>
<feature type="compositionally biased region" description="Basic and acidic residues" evidence="1">
    <location>
        <begin position="49"/>
        <end position="67"/>
    </location>
</feature>
<feature type="region of interest" description="Disordered" evidence="1">
    <location>
        <begin position="129"/>
        <end position="149"/>
    </location>
</feature>